<keyword evidence="11" id="KW-0472">Membrane</keyword>
<dbReference type="CDD" id="cd06796">
    <property type="entry name" value="PDZ_Lin-7-like"/>
    <property type="match status" value="1"/>
</dbReference>
<evidence type="ECO:0000313" key="19">
    <source>
        <dbReference type="RefSeq" id="XP_012979596.1"/>
    </source>
</evidence>
<feature type="region of interest" description="Disordered" evidence="15">
    <location>
        <begin position="281"/>
        <end position="301"/>
    </location>
</feature>
<evidence type="ECO:0000256" key="2">
    <source>
        <dbReference type="ARBA" id="ARBA00004435"/>
    </source>
</evidence>
<evidence type="ECO:0000256" key="11">
    <source>
        <dbReference type="ARBA" id="ARBA00023136"/>
    </source>
</evidence>
<keyword evidence="8" id="KW-0653">Protein transport</keyword>
<evidence type="ECO:0000256" key="5">
    <source>
        <dbReference type="ARBA" id="ARBA00022448"/>
    </source>
</evidence>
<evidence type="ECO:0000256" key="7">
    <source>
        <dbReference type="ARBA" id="ARBA00022483"/>
    </source>
</evidence>
<keyword evidence="4" id="KW-0796">Tight junction</keyword>
<dbReference type="SMART" id="SM00569">
    <property type="entry name" value="L27"/>
    <property type="match status" value="1"/>
</dbReference>
<dbReference type="CTD" id="64130"/>
<gene>
    <name evidence="19" type="primary">Lin7b</name>
</gene>
<evidence type="ECO:0000256" key="1">
    <source>
        <dbReference type="ARBA" id="ARBA00004171"/>
    </source>
</evidence>
<dbReference type="SUPFAM" id="SSF101288">
    <property type="entry name" value="L27 domain"/>
    <property type="match status" value="1"/>
</dbReference>
<dbReference type="GO" id="GO:0098839">
    <property type="term" value="C:postsynaptic density membrane"/>
    <property type="evidence" value="ECO:0007669"/>
    <property type="project" value="UniProtKB-SubCell"/>
</dbReference>
<organism evidence="18 19">
    <name type="scientific">Mesocricetus auratus</name>
    <name type="common">Golden hamster</name>
    <dbReference type="NCBI Taxonomy" id="10036"/>
    <lineage>
        <taxon>Eukaryota</taxon>
        <taxon>Metazoa</taxon>
        <taxon>Chordata</taxon>
        <taxon>Craniata</taxon>
        <taxon>Vertebrata</taxon>
        <taxon>Euteleostomi</taxon>
        <taxon>Mammalia</taxon>
        <taxon>Eutheria</taxon>
        <taxon>Euarchontoglires</taxon>
        <taxon>Glires</taxon>
        <taxon>Rodentia</taxon>
        <taxon>Myomorpha</taxon>
        <taxon>Muroidea</taxon>
        <taxon>Cricetidae</taxon>
        <taxon>Cricetinae</taxon>
        <taxon>Mesocricetus</taxon>
    </lineage>
</organism>
<dbReference type="PROSITE" id="PS51022">
    <property type="entry name" value="L27"/>
    <property type="match status" value="1"/>
</dbReference>
<dbReference type="Gene3D" id="1.10.287.650">
    <property type="entry name" value="L27 domain"/>
    <property type="match status" value="1"/>
</dbReference>
<dbReference type="InterPro" id="IPR004172">
    <property type="entry name" value="L27_dom"/>
</dbReference>
<evidence type="ECO:0000259" key="17">
    <source>
        <dbReference type="PROSITE" id="PS51022"/>
    </source>
</evidence>
<dbReference type="FunFam" id="2.30.42.10:FF:000039">
    <property type="entry name" value="Lin-7 homolog B"/>
    <property type="match status" value="1"/>
</dbReference>
<dbReference type="InterPro" id="IPR051109">
    <property type="entry name" value="MAM_complex_regulator"/>
</dbReference>
<dbReference type="GO" id="GO:0006887">
    <property type="term" value="P:exocytosis"/>
    <property type="evidence" value="ECO:0007669"/>
    <property type="project" value="UniProtKB-KW"/>
</dbReference>
<keyword evidence="6" id="KW-1003">Cell membrane</keyword>
<comment type="similarity">
    <text evidence="3">Belongs to the lin-7 family.</text>
</comment>
<dbReference type="PROSITE" id="PS50106">
    <property type="entry name" value="PDZ"/>
    <property type="match status" value="1"/>
</dbReference>
<evidence type="ECO:0000256" key="6">
    <source>
        <dbReference type="ARBA" id="ARBA00022475"/>
    </source>
</evidence>
<dbReference type="InterPro" id="IPR001478">
    <property type="entry name" value="PDZ"/>
</dbReference>
<evidence type="ECO:0000256" key="14">
    <source>
        <dbReference type="ARBA" id="ARBA00068095"/>
    </source>
</evidence>
<evidence type="ECO:0000256" key="10">
    <source>
        <dbReference type="ARBA" id="ARBA00023018"/>
    </source>
</evidence>
<dbReference type="Gene3D" id="2.30.42.10">
    <property type="match status" value="1"/>
</dbReference>
<sequence>MQKEVSQAVPSGRGLKLLVALWAGPYAAPPCRHRVGRGLALHLLAGAWAGGSRWPRYGCAGGAAGSGAGGPAGRVDRFQPDLGRPSCCPRVPSWSPLRSVDVSRAVELLERLQRSGELPPQKLQALQRVLQSRFCSAIREVYEQLYDTLDITGSAEVRAHATAKAPCVFQATVAAFTASEGHAHPRVVELPKTDEGLGFNIMGGKEQNSPIYISRVIPGGVADRHGGLKRGDQLLSVNGVSVECEQHEKAVELLKAAQGSVKLVVRYTPRVLEEMEARFEKMRSARRRQQHHSYSSLESRG</sequence>
<keyword evidence="10" id="KW-0770">Synapse</keyword>
<evidence type="ECO:0000256" key="15">
    <source>
        <dbReference type="SAM" id="MobiDB-lite"/>
    </source>
</evidence>
<dbReference type="GO" id="GO:0016323">
    <property type="term" value="C:basolateral plasma membrane"/>
    <property type="evidence" value="ECO:0007669"/>
    <property type="project" value="UniProtKB-SubCell"/>
</dbReference>
<dbReference type="SUPFAM" id="SSF50156">
    <property type="entry name" value="PDZ domain-like"/>
    <property type="match status" value="1"/>
</dbReference>
<keyword evidence="7" id="KW-0268">Exocytosis</keyword>
<dbReference type="InterPro" id="IPR014775">
    <property type="entry name" value="L27_C"/>
</dbReference>
<dbReference type="GeneID" id="101822972"/>
<protein>
    <recommendedName>
        <fullName evidence="14">Protein lin-7 homolog B</fullName>
    </recommendedName>
</protein>
<dbReference type="OrthoDB" id="10056216at2759"/>
<dbReference type="GO" id="GO:0015031">
    <property type="term" value="P:protein transport"/>
    <property type="evidence" value="ECO:0007669"/>
    <property type="project" value="UniProtKB-KW"/>
</dbReference>
<feature type="compositionally biased region" description="Polar residues" evidence="15">
    <location>
        <begin position="292"/>
        <end position="301"/>
    </location>
</feature>
<dbReference type="InterPro" id="IPR036034">
    <property type="entry name" value="PDZ_sf"/>
</dbReference>
<feature type="domain" description="PDZ" evidence="16">
    <location>
        <begin position="187"/>
        <end position="269"/>
    </location>
</feature>
<name>A0A1U8CJE5_MESAU</name>
<dbReference type="Pfam" id="PF00595">
    <property type="entry name" value="PDZ"/>
    <property type="match status" value="1"/>
</dbReference>
<comment type="subcellular location">
    <subcellularLocation>
        <location evidence="1">Basolateral cell membrane</location>
        <topology evidence="1">Peripheral membrane protein</topology>
    </subcellularLocation>
    <subcellularLocation>
        <location evidence="2">Cell junction</location>
        <location evidence="2">Tight junction</location>
    </subcellularLocation>
    <subcellularLocation>
        <location evidence="13">Postsynaptic density membrane</location>
        <topology evidence="13">Peripheral membrane protein</topology>
    </subcellularLocation>
</comment>
<evidence type="ECO:0000256" key="12">
    <source>
        <dbReference type="ARBA" id="ARBA00023257"/>
    </source>
</evidence>
<dbReference type="PANTHER" id="PTHR14063">
    <property type="entry name" value="PROTEIN LIN-7 HOMOLOG"/>
    <property type="match status" value="1"/>
</dbReference>
<dbReference type="SMART" id="SM00228">
    <property type="entry name" value="PDZ"/>
    <property type="match status" value="1"/>
</dbReference>
<evidence type="ECO:0000256" key="9">
    <source>
        <dbReference type="ARBA" id="ARBA00022949"/>
    </source>
</evidence>
<reference evidence="19" key="1">
    <citation type="submission" date="2025-08" db="UniProtKB">
        <authorList>
            <consortium name="RefSeq"/>
        </authorList>
    </citation>
    <scope>IDENTIFICATION</scope>
    <source>
        <tissue evidence="19">Liver</tissue>
    </source>
</reference>
<evidence type="ECO:0000256" key="4">
    <source>
        <dbReference type="ARBA" id="ARBA00022427"/>
    </source>
</evidence>
<feature type="domain" description="L27" evidence="17">
    <location>
        <begin position="98"/>
        <end position="153"/>
    </location>
</feature>
<dbReference type="Proteomes" id="UP000886700">
    <property type="component" value="Unplaced"/>
</dbReference>
<evidence type="ECO:0000256" key="8">
    <source>
        <dbReference type="ARBA" id="ARBA00022927"/>
    </source>
</evidence>
<evidence type="ECO:0000259" key="16">
    <source>
        <dbReference type="PROSITE" id="PS50106"/>
    </source>
</evidence>
<evidence type="ECO:0000256" key="3">
    <source>
        <dbReference type="ARBA" id="ARBA00008546"/>
    </source>
</evidence>
<evidence type="ECO:0000256" key="13">
    <source>
        <dbReference type="ARBA" id="ARBA00034098"/>
    </source>
</evidence>
<dbReference type="RefSeq" id="XP_012979596.1">
    <property type="nucleotide sequence ID" value="XM_013124142.3"/>
</dbReference>
<keyword evidence="12" id="KW-0628">Postsynaptic cell membrane</keyword>
<evidence type="ECO:0000313" key="18">
    <source>
        <dbReference type="Proteomes" id="UP000886700"/>
    </source>
</evidence>
<keyword evidence="5" id="KW-0813">Transport</keyword>
<keyword evidence="9" id="KW-0965">Cell junction</keyword>
<proteinExistence type="inferred from homology"/>
<dbReference type="InterPro" id="IPR036892">
    <property type="entry name" value="L27_dom_sf"/>
</dbReference>
<dbReference type="GO" id="GO:0005923">
    <property type="term" value="C:bicellular tight junction"/>
    <property type="evidence" value="ECO:0007669"/>
    <property type="project" value="UniProtKB-SubCell"/>
</dbReference>
<accession>A0A1U8CJE5</accession>
<dbReference type="Pfam" id="PF02828">
    <property type="entry name" value="L27"/>
    <property type="match status" value="1"/>
</dbReference>
<keyword evidence="18" id="KW-1185">Reference proteome</keyword>
<dbReference type="AlphaFoldDB" id="A0A1U8CJE5"/>